<proteinExistence type="predicted"/>
<evidence type="ECO:0000313" key="2">
    <source>
        <dbReference type="EMBL" id="QSQ22931.1"/>
    </source>
</evidence>
<dbReference type="InterPro" id="IPR037682">
    <property type="entry name" value="TonB_C"/>
</dbReference>
<dbReference type="Pfam" id="PF03544">
    <property type="entry name" value="TonB_C"/>
    <property type="match status" value="1"/>
</dbReference>
<organism evidence="2 3">
    <name type="scientific">Pyxidicoccus parkwayensis</name>
    <dbReference type="NCBI Taxonomy" id="2813578"/>
    <lineage>
        <taxon>Bacteria</taxon>
        <taxon>Pseudomonadati</taxon>
        <taxon>Myxococcota</taxon>
        <taxon>Myxococcia</taxon>
        <taxon>Myxococcales</taxon>
        <taxon>Cystobacterineae</taxon>
        <taxon>Myxococcaceae</taxon>
        <taxon>Pyxidicoccus</taxon>
    </lineage>
</organism>
<gene>
    <name evidence="2" type="ORF">JY651_48895</name>
</gene>
<name>A0ABX7NVH1_9BACT</name>
<protein>
    <submittedName>
        <fullName evidence="2">Energy transducer TonB</fullName>
    </submittedName>
</protein>
<reference evidence="2 3" key="1">
    <citation type="submission" date="2021-02" db="EMBL/GenBank/DDBJ databases">
        <title>De Novo genome assembly of isolated myxobacteria.</title>
        <authorList>
            <person name="Stevens D.C."/>
        </authorList>
    </citation>
    <scope>NUCLEOTIDE SEQUENCE [LARGE SCALE GENOMIC DNA]</scope>
    <source>
        <strain evidence="3">SCPEA02</strain>
    </source>
</reference>
<dbReference type="SUPFAM" id="SSF74653">
    <property type="entry name" value="TolA/TonB C-terminal domain"/>
    <property type="match status" value="1"/>
</dbReference>
<dbReference type="Proteomes" id="UP000662747">
    <property type="component" value="Chromosome"/>
</dbReference>
<dbReference type="EMBL" id="CP071090">
    <property type="protein sequence ID" value="QSQ22931.1"/>
    <property type="molecule type" value="Genomic_DNA"/>
</dbReference>
<evidence type="ECO:0000259" key="1">
    <source>
        <dbReference type="Pfam" id="PF03544"/>
    </source>
</evidence>
<sequence length="74" mass="8191">MTKPVKVDGPPVQLTPEAIATRVHGLMLVKCVITREGQMRDCRVIKGLEPMNETVVKALEASRYTPVMFQGKPV</sequence>
<evidence type="ECO:0000313" key="3">
    <source>
        <dbReference type="Proteomes" id="UP000662747"/>
    </source>
</evidence>
<dbReference type="Gene3D" id="3.30.1150.10">
    <property type="match status" value="1"/>
</dbReference>
<feature type="domain" description="TonB C-terminal" evidence="1">
    <location>
        <begin position="16"/>
        <end position="74"/>
    </location>
</feature>
<accession>A0ABX7NVH1</accession>
<keyword evidence="3" id="KW-1185">Reference proteome</keyword>
<dbReference type="RefSeq" id="WP_206724507.1">
    <property type="nucleotide sequence ID" value="NZ_CP071090.1"/>
</dbReference>